<dbReference type="GO" id="GO:0008171">
    <property type="term" value="F:O-methyltransferase activity"/>
    <property type="evidence" value="ECO:0007669"/>
    <property type="project" value="InterPro"/>
</dbReference>
<evidence type="ECO:0000313" key="6">
    <source>
        <dbReference type="EMBL" id="SVC51200.1"/>
    </source>
</evidence>
<keyword evidence="1" id="KW-0489">Methyltransferase</keyword>
<accession>A0A382MRI4</accession>
<name>A0A382MRI4_9ZZZZ</name>
<dbReference type="InterPro" id="IPR029063">
    <property type="entry name" value="SAM-dependent_MTases_sf"/>
</dbReference>
<proteinExistence type="predicted"/>
<evidence type="ECO:0000256" key="2">
    <source>
        <dbReference type="ARBA" id="ARBA00022679"/>
    </source>
</evidence>
<dbReference type="Gene3D" id="3.40.50.150">
    <property type="entry name" value="Vaccinia Virus protein VP39"/>
    <property type="match status" value="1"/>
</dbReference>
<feature type="non-terminal residue" evidence="6">
    <location>
        <position position="207"/>
    </location>
</feature>
<dbReference type="PANTHER" id="PTHR43712">
    <property type="entry name" value="PUTATIVE (AFU_ORTHOLOGUE AFUA_4G14580)-RELATED"/>
    <property type="match status" value="1"/>
</dbReference>
<dbReference type="GO" id="GO:0046983">
    <property type="term" value="F:protein dimerization activity"/>
    <property type="evidence" value="ECO:0007669"/>
    <property type="project" value="InterPro"/>
</dbReference>
<evidence type="ECO:0000259" key="5">
    <source>
        <dbReference type="Pfam" id="PF08100"/>
    </source>
</evidence>
<reference evidence="6" key="1">
    <citation type="submission" date="2018-05" db="EMBL/GenBank/DDBJ databases">
        <authorList>
            <person name="Lanie J.A."/>
            <person name="Ng W.-L."/>
            <person name="Kazmierczak K.M."/>
            <person name="Andrzejewski T.M."/>
            <person name="Davidsen T.M."/>
            <person name="Wayne K.J."/>
            <person name="Tettelin H."/>
            <person name="Glass J.I."/>
            <person name="Rusch D."/>
            <person name="Podicherti R."/>
            <person name="Tsui H.-C.T."/>
            <person name="Winkler M.E."/>
        </authorList>
    </citation>
    <scope>NUCLEOTIDE SEQUENCE</scope>
</reference>
<evidence type="ECO:0000259" key="4">
    <source>
        <dbReference type="Pfam" id="PF00891"/>
    </source>
</evidence>
<sequence length="207" mass="21983">METDERADTQPVDSAGAKAAILQIVGNVLVARSLTIAAELGLADLVQAEPKSVMQLAQATGTHADSLYRLLRMLASYGVFAEDESGLVHSTPMASLMESDQPDSLRDLLRLGWQDIAWDTYRELPNTIRTGEPAFDEAFGATFFDYLAAHPEANASFDAAMEIFAGPENAVIAAAYDFGQFARIIDVGGGTGGLIEAILSAHPGVHG</sequence>
<dbReference type="GO" id="GO:0032259">
    <property type="term" value="P:methylation"/>
    <property type="evidence" value="ECO:0007669"/>
    <property type="project" value="UniProtKB-KW"/>
</dbReference>
<dbReference type="PROSITE" id="PS51683">
    <property type="entry name" value="SAM_OMT_II"/>
    <property type="match status" value="1"/>
</dbReference>
<dbReference type="Gene3D" id="1.10.287.1350">
    <property type="match status" value="1"/>
</dbReference>
<feature type="domain" description="O-methyltransferase C-terminal" evidence="4">
    <location>
        <begin position="121"/>
        <end position="206"/>
    </location>
</feature>
<dbReference type="Pfam" id="PF08100">
    <property type="entry name" value="Dimerisation"/>
    <property type="match status" value="1"/>
</dbReference>
<dbReference type="SUPFAM" id="SSF53335">
    <property type="entry name" value="S-adenosyl-L-methionine-dependent methyltransferases"/>
    <property type="match status" value="1"/>
</dbReference>
<dbReference type="InterPro" id="IPR001077">
    <property type="entry name" value="COMT_C"/>
</dbReference>
<dbReference type="SUPFAM" id="SSF46785">
    <property type="entry name" value="Winged helix' DNA-binding domain"/>
    <property type="match status" value="1"/>
</dbReference>
<protein>
    <submittedName>
        <fullName evidence="6">Uncharacterized protein</fullName>
    </submittedName>
</protein>
<keyword evidence="3" id="KW-0949">S-adenosyl-L-methionine</keyword>
<dbReference type="Pfam" id="PF00891">
    <property type="entry name" value="Methyltransf_2"/>
    <property type="match status" value="1"/>
</dbReference>
<evidence type="ECO:0000256" key="1">
    <source>
        <dbReference type="ARBA" id="ARBA00022603"/>
    </source>
</evidence>
<dbReference type="AlphaFoldDB" id="A0A382MRI4"/>
<dbReference type="InterPro" id="IPR016461">
    <property type="entry name" value="COMT-like"/>
</dbReference>
<feature type="domain" description="O-methyltransferase dimerisation" evidence="5">
    <location>
        <begin position="26"/>
        <end position="97"/>
    </location>
</feature>
<dbReference type="EMBL" id="UINC01095258">
    <property type="protein sequence ID" value="SVC51200.1"/>
    <property type="molecule type" value="Genomic_DNA"/>
</dbReference>
<evidence type="ECO:0000256" key="3">
    <source>
        <dbReference type="ARBA" id="ARBA00022691"/>
    </source>
</evidence>
<dbReference type="InterPro" id="IPR012967">
    <property type="entry name" value="COMT_dimerisation"/>
</dbReference>
<dbReference type="Gene3D" id="1.10.10.10">
    <property type="entry name" value="Winged helix-like DNA-binding domain superfamily/Winged helix DNA-binding domain"/>
    <property type="match status" value="1"/>
</dbReference>
<organism evidence="6">
    <name type="scientific">marine metagenome</name>
    <dbReference type="NCBI Taxonomy" id="408172"/>
    <lineage>
        <taxon>unclassified sequences</taxon>
        <taxon>metagenomes</taxon>
        <taxon>ecological metagenomes</taxon>
    </lineage>
</organism>
<dbReference type="InterPro" id="IPR036390">
    <property type="entry name" value="WH_DNA-bd_sf"/>
</dbReference>
<dbReference type="InterPro" id="IPR036388">
    <property type="entry name" value="WH-like_DNA-bd_sf"/>
</dbReference>
<keyword evidence="2" id="KW-0808">Transferase</keyword>
<dbReference type="PANTHER" id="PTHR43712:SF2">
    <property type="entry name" value="O-METHYLTRANSFERASE CICE"/>
    <property type="match status" value="1"/>
</dbReference>
<gene>
    <name evidence="6" type="ORF">METZ01_LOCUS304054</name>
</gene>